<dbReference type="EMBL" id="CP000423">
    <property type="protein sequence ID" value="ABJ71441.1"/>
    <property type="molecule type" value="Genomic_DNA"/>
</dbReference>
<organism evidence="1 2">
    <name type="scientific">Lacticaseibacillus paracasei (strain ATCC 334 / BCRC 17002 / CCUG 31169 / CIP 107868 / KCTC 3260 / NRRL B-441)</name>
    <name type="common">Lactobacillus paracasei</name>
    <dbReference type="NCBI Taxonomy" id="321967"/>
    <lineage>
        <taxon>Bacteria</taxon>
        <taxon>Bacillati</taxon>
        <taxon>Bacillota</taxon>
        <taxon>Bacilli</taxon>
        <taxon>Lactobacillales</taxon>
        <taxon>Lactobacillaceae</taxon>
        <taxon>Lacticaseibacillus</taxon>
    </lineage>
</organism>
<dbReference type="HOGENOM" id="CLU_2450806_0_0_9"/>
<dbReference type="PaxDb" id="321967-LSEI_2726"/>
<dbReference type="KEGG" id="lca:LSEI_2726"/>
<sequence>MQSRLKQHQYELSGVSRYYTNLMDDSPLFINIIEDIEDRCHVSFSQEEYDFLAFPFNLYANKLLSQKKMSRKVQKNKSSLIKLLGMQGP</sequence>
<keyword evidence="2" id="KW-1185">Reference proteome</keyword>
<name>Q034D1_LACP3</name>
<proteinExistence type="predicted"/>
<dbReference type="PATRIC" id="fig|321967.11.peg.2672"/>
<dbReference type="Proteomes" id="UP000001651">
    <property type="component" value="Chromosome"/>
</dbReference>
<dbReference type="STRING" id="321967.LSEI_2726"/>
<dbReference type="AlphaFoldDB" id="Q034D1"/>
<evidence type="ECO:0000313" key="1">
    <source>
        <dbReference type="EMBL" id="ABJ71441.1"/>
    </source>
</evidence>
<protein>
    <submittedName>
        <fullName evidence="1">Uncharacterized protein</fullName>
    </submittedName>
</protein>
<accession>Q034D1</accession>
<evidence type="ECO:0000313" key="2">
    <source>
        <dbReference type="Proteomes" id="UP000001651"/>
    </source>
</evidence>
<reference evidence="1 2" key="1">
    <citation type="journal article" date="2006" name="Proc. Natl. Acad. Sci. U.S.A.">
        <title>Comparative genomics of the lactic acid bacteria.</title>
        <authorList>
            <person name="Makarova K."/>
            <person name="Slesarev A."/>
            <person name="Wolf Y."/>
            <person name="Sorokin A."/>
            <person name="Mirkin B."/>
            <person name="Koonin E."/>
            <person name="Pavlov A."/>
            <person name="Pavlova N."/>
            <person name="Karamychev V."/>
            <person name="Polouchine N."/>
            <person name="Shakhova V."/>
            <person name="Grigoriev I."/>
            <person name="Lou Y."/>
            <person name="Rohksar D."/>
            <person name="Lucas S."/>
            <person name="Huang K."/>
            <person name="Goodstein D.M."/>
            <person name="Hawkins T."/>
            <person name="Plengvidhya V."/>
            <person name="Welker D."/>
            <person name="Hughes J."/>
            <person name="Goh Y."/>
            <person name="Benson A."/>
            <person name="Baldwin K."/>
            <person name="Lee J.H."/>
            <person name="Diaz-Muniz I."/>
            <person name="Dosti B."/>
            <person name="Smeianov V."/>
            <person name="Wechter W."/>
            <person name="Barabote R."/>
            <person name="Lorca G."/>
            <person name="Altermann E."/>
            <person name="Barrangou R."/>
            <person name="Ganesan B."/>
            <person name="Xie Y."/>
            <person name="Rawsthorne H."/>
            <person name="Tamir D."/>
            <person name="Parker C."/>
            <person name="Breidt F."/>
            <person name="Broadbent J."/>
            <person name="Hutkins R."/>
            <person name="O'Sullivan D."/>
            <person name="Steele J."/>
            <person name="Unlu G."/>
            <person name="Saier M."/>
            <person name="Klaenhammer T."/>
            <person name="Richardson P."/>
            <person name="Kozyavkin S."/>
            <person name="Weimer B."/>
            <person name="Mills D."/>
        </authorList>
    </citation>
    <scope>NUCLEOTIDE SEQUENCE [LARGE SCALE GENOMIC DNA]</scope>
    <source>
        <strain evidence="2">ATCC 334 / BCRC 17002 / CCUG 31169 / CIP 107868 / KCTC 3260 / NRRL B-441</strain>
    </source>
</reference>
<gene>
    <name evidence="1" type="ordered locus">LSEI_2726</name>
</gene>